<gene>
    <name evidence="5" type="ORF">DdX_18057</name>
</gene>
<dbReference type="CDD" id="cd00742">
    <property type="entry name" value="FABP"/>
    <property type="match status" value="1"/>
</dbReference>
<feature type="chain" id="PRO_5041931587" evidence="4">
    <location>
        <begin position="17"/>
        <end position="168"/>
    </location>
</feature>
<evidence type="ECO:0000256" key="2">
    <source>
        <dbReference type="ARBA" id="ARBA00022448"/>
    </source>
</evidence>
<dbReference type="Gene3D" id="2.40.128.20">
    <property type="match status" value="1"/>
</dbReference>
<keyword evidence="4" id="KW-0732">Signal</keyword>
<accession>A0AAD4MKZ4</accession>
<dbReference type="PANTHER" id="PTHR22725:SF9">
    <property type="entry name" value="FATTY ACID-BINDING PROTEIN HOMOLOG 3"/>
    <property type="match status" value="1"/>
</dbReference>
<dbReference type="InterPro" id="IPR012674">
    <property type="entry name" value="Calycin"/>
</dbReference>
<feature type="signal peptide" evidence="4">
    <location>
        <begin position="1"/>
        <end position="16"/>
    </location>
</feature>
<dbReference type="InterPro" id="IPR040094">
    <property type="entry name" value="Lbp1-4"/>
</dbReference>
<evidence type="ECO:0000256" key="3">
    <source>
        <dbReference type="ARBA" id="ARBA00023121"/>
    </source>
</evidence>
<proteinExistence type="inferred from homology"/>
<dbReference type="InterPro" id="IPR000463">
    <property type="entry name" value="Fatty_acid-bd"/>
</dbReference>
<name>A0AAD4MKZ4_9BILA</name>
<keyword evidence="6" id="KW-1185">Reference proteome</keyword>
<sequence length="168" mass="19230">MKSCTIFVISISIITAASTPPAPIPAKFLGKWELVRNDDNFDKYLEAKGYNWLYRKLIGMSSWTVILTKKSDNPPVYHYKISADDKESDWDDIRNGKEFEGEYLDDHPHKITFTYDPKGDKLSEKHVDMDSGTTAIYDYLITKDGQMVVGMEDSGIVAKRFYKKIGEN</sequence>
<dbReference type="GO" id="GO:0008289">
    <property type="term" value="F:lipid binding"/>
    <property type="evidence" value="ECO:0007669"/>
    <property type="project" value="UniProtKB-KW"/>
</dbReference>
<protein>
    <submittedName>
        <fullName evidence="5">Fatty acid-binding protein like protein 1</fullName>
    </submittedName>
</protein>
<dbReference type="PRINTS" id="PR00178">
    <property type="entry name" value="FATTYACIDBP"/>
</dbReference>
<dbReference type="SUPFAM" id="SSF50814">
    <property type="entry name" value="Lipocalins"/>
    <property type="match status" value="1"/>
</dbReference>
<dbReference type="AlphaFoldDB" id="A0AAD4MKZ4"/>
<evidence type="ECO:0000256" key="4">
    <source>
        <dbReference type="SAM" id="SignalP"/>
    </source>
</evidence>
<evidence type="ECO:0000313" key="6">
    <source>
        <dbReference type="Proteomes" id="UP001201812"/>
    </source>
</evidence>
<comment type="caution">
    <text evidence="5">The sequence shown here is derived from an EMBL/GenBank/DDBJ whole genome shotgun (WGS) entry which is preliminary data.</text>
</comment>
<keyword evidence="3" id="KW-0446">Lipid-binding</keyword>
<evidence type="ECO:0000313" key="5">
    <source>
        <dbReference type="EMBL" id="KAI1698190.1"/>
    </source>
</evidence>
<dbReference type="PANTHER" id="PTHR22725">
    <property type="entry name" value="FATTY ACID-BINDING PROTEIN HOMOLOG 1-RELATED-RELATED"/>
    <property type="match status" value="1"/>
</dbReference>
<dbReference type="Proteomes" id="UP001201812">
    <property type="component" value="Unassembled WGS sequence"/>
</dbReference>
<organism evidence="5 6">
    <name type="scientific">Ditylenchus destructor</name>
    <dbReference type="NCBI Taxonomy" id="166010"/>
    <lineage>
        <taxon>Eukaryota</taxon>
        <taxon>Metazoa</taxon>
        <taxon>Ecdysozoa</taxon>
        <taxon>Nematoda</taxon>
        <taxon>Chromadorea</taxon>
        <taxon>Rhabditida</taxon>
        <taxon>Tylenchina</taxon>
        <taxon>Tylenchomorpha</taxon>
        <taxon>Sphaerularioidea</taxon>
        <taxon>Anguinidae</taxon>
        <taxon>Anguininae</taxon>
        <taxon>Ditylenchus</taxon>
    </lineage>
</organism>
<comment type="similarity">
    <text evidence="1">Belongs to the calycin superfamily. Fatty-acid binding protein (FABP) family.</text>
</comment>
<evidence type="ECO:0000256" key="1">
    <source>
        <dbReference type="ARBA" id="ARBA00008390"/>
    </source>
</evidence>
<reference evidence="5" key="1">
    <citation type="submission" date="2022-01" db="EMBL/GenBank/DDBJ databases">
        <title>Genome Sequence Resource for Two Populations of Ditylenchus destructor, the Migratory Endoparasitic Phytonematode.</title>
        <authorList>
            <person name="Zhang H."/>
            <person name="Lin R."/>
            <person name="Xie B."/>
        </authorList>
    </citation>
    <scope>NUCLEOTIDE SEQUENCE</scope>
    <source>
        <strain evidence="5">BazhouSP</strain>
    </source>
</reference>
<dbReference type="EMBL" id="JAKKPZ010000230">
    <property type="protein sequence ID" value="KAI1698190.1"/>
    <property type="molecule type" value="Genomic_DNA"/>
</dbReference>
<keyword evidence="2" id="KW-0813">Transport</keyword>